<evidence type="ECO:0000313" key="1">
    <source>
        <dbReference type="EMBL" id="QXJ24238.1"/>
    </source>
</evidence>
<reference evidence="1" key="1">
    <citation type="submission" date="2020-07" db="EMBL/GenBank/DDBJ databases">
        <authorList>
            <person name="Tarantini F.S."/>
            <person name="Hong K.W."/>
            <person name="Chan K.G."/>
        </authorList>
    </citation>
    <scope>NUCLEOTIDE SEQUENCE</scope>
    <source>
        <strain evidence="1">32-07</strain>
    </source>
</reference>
<dbReference type="PANTHER" id="PTHR34822:SF1">
    <property type="entry name" value="GRPB FAMILY PROTEIN"/>
    <property type="match status" value="1"/>
</dbReference>
<dbReference type="Gene3D" id="3.30.460.10">
    <property type="entry name" value="Beta Polymerase, domain 2"/>
    <property type="match status" value="1"/>
</dbReference>
<sequence length="179" mass="19995">MGLGYGKVRICDSDPRWPQAFEQLAAELQAALGTTAVAIEHIGSTAVPGLAAKPILDIAVALIPRTETKEVIAALEPLGYIYRGDKRDQGGLLFVLEDRPLRRIAHIHAVDHDDAQWRRWLFFRDLLRTDPATCAGYDRLKRELAHRHAHNRQAYTTAKTSFVTTSQTPIAQTDDTTRI</sequence>
<dbReference type="RefSeq" id="WP_231329938.1">
    <property type="nucleotide sequence ID" value="NZ_CP059572.1"/>
</dbReference>
<keyword evidence="2" id="KW-1185">Reference proteome</keyword>
<protein>
    <submittedName>
        <fullName evidence="1">GrpB family protein</fullName>
    </submittedName>
</protein>
<dbReference type="PANTHER" id="PTHR34822">
    <property type="entry name" value="GRPB DOMAIN PROTEIN (AFU_ORTHOLOGUE AFUA_1G01530)"/>
    <property type="match status" value="1"/>
</dbReference>
<evidence type="ECO:0000313" key="2">
    <source>
        <dbReference type="Proteomes" id="UP001049518"/>
    </source>
</evidence>
<dbReference type="InterPro" id="IPR043519">
    <property type="entry name" value="NT_sf"/>
</dbReference>
<dbReference type="Pfam" id="PF04229">
    <property type="entry name" value="GrpB"/>
    <property type="match status" value="1"/>
</dbReference>
<gene>
    <name evidence="1" type="ORF">AGRA3207_005516</name>
</gene>
<dbReference type="EMBL" id="CP059572">
    <property type="protein sequence ID" value="QXJ24238.1"/>
    <property type="molecule type" value="Genomic_DNA"/>
</dbReference>
<organism evidence="1 2">
    <name type="scientific">Actinomadura graeca</name>
    <dbReference type="NCBI Taxonomy" id="2750812"/>
    <lineage>
        <taxon>Bacteria</taxon>
        <taxon>Bacillati</taxon>
        <taxon>Actinomycetota</taxon>
        <taxon>Actinomycetes</taxon>
        <taxon>Streptosporangiales</taxon>
        <taxon>Thermomonosporaceae</taxon>
        <taxon>Actinomadura</taxon>
    </lineage>
</organism>
<dbReference type="InterPro" id="IPR007344">
    <property type="entry name" value="GrpB/CoaE"/>
</dbReference>
<accession>A0ABX8R016</accession>
<dbReference type="SUPFAM" id="SSF81301">
    <property type="entry name" value="Nucleotidyltransferase"/>
    <property type="match status" value="1"/>
</dbReference>
<name>A0ABX8R016_9ACTN</name>
<dbReference type="Proteomes" id="UP001049518">
    <property type="component" value="Chromosome"/>
</dbReference>
<proteinExistence type="predicted"/>